<gene>
    <name evidence="2" type="ORF">DWV67_00900</name>
</gene>
<dbReference type="EMBL" id="QSAJ01000002">
    <property type="protein sequence ID" value="RGW55661.1"/>
    <property type="molecule type" value="Genomic_DNA"/>
</dbReference>
<name>A0A395XR72_9FIRM</name>
<accession>A0A395XR72</accession>
<reference evidence="2 3" key="1">
    <citation type="submission" date="2018-08" db="EMBL/GenBank/DDBJ databases">
        <title>A genome reference for cultivated species of the human gut microbiota.</title>
        <authorList>
            <person name="Zou Y."/>
            <person name="Xue W."/>
            <person name="Luo G."/>
        </authorList>
    </citation>
    <scope>NUCLEOTIDE SEQUENCE [LARGE SCALE GENOMIC DNA]</scope>
    <source>
        <strain evidence="2 3">AF12-11</strain>
    </source>
</reference>
<dbReference type="Proteomes" id="UP000266376">
    <property type="component" value="Unassembled WGS sequence"/>
</dbReference>
<organism evidence="2 3">
    <name type="scientific">Dorea formicigenerans</name>
    <dbReference type="NCBI Taxonomy" id="39486"/>
    <lineage>
        <taxon>Bacteria</taxon>
        <taxon>Bacillati</taxon>
        <taxon>Bacillota</taxon>
        <taxon>Clostridia</taxon>
        <taxon>Lachnospirales</taxon>
        <taxon>Lachnospiraceae</taxon>
        <taxon>Dorea</taxon>
    </lineage>
</organism>
<evidence type="ECO:0000313" key="3">
    <source>
        <dbReference type="Proteomes" id="UP000266376"/>
    </source>
</evidence>
<comment type="caution">
    <text evidence="2">The sequence shown here is derived from an EMBL/GenBank/DDBJ whole genome shotgun (WGS) entry which is preliminary data.</text>
</comment>
<evidence type="ECO:0000313" key="2">
    <source>
        <dbReference type="EMBL" id="RGW55661.1"/>
    </source>
</evidence>
<dbReference type="AlphaFoldDB" id="A0A395XR72"/>
<keyword evidence="1" id="KW-0472">Membrane</keyword>
<keyword evidence="1" id="KW-0812">Transmembrane</keyword>
<proteinExistence type="predicted"/>
<protein>
    <submittedName>
        <fullName evidence="2">Uncharacterized protein</fullName>
    </submittedName>
</protein>
<sequence length="192" mass="21624">MKKKEKGQPGYIKWRKEKYLIGTIAEFAVVIALVVLGYVQTKTKLNLLTVVAVVGCLPASKMLVEFITIAPHQSIEKDIYQEIEAKASLLKRVYDLVITSPEKVMPVDAIVISGHTVIGYASNTKTDEVTCARYLKDMLNANHHEKMTVKIFHDYKAFLSRVEGMNNIVEVGHTENGREDRAVWKLILSTCM</sequence>
<feature type="transmembrane region" description="Helical" evidence="1">
    <location>
        <begin position="20"/>
        <end position="39"/>
    </location>
</feature>
<evidence type="ECO:0000256" key="1">
    <source>
        <dbReference type="SAM" id="Phobius"/>
    </source>
</evidence>
<keyword evidence="1" id="KW-1133">Transmembrane helix</keyword>